<keyword evidence="2" id="KW-1185">Reference proteome</keyword>
<proteinExistence type="predicted"/>
<dbReference type="Gene3D" id="2.40.10.270">
    <property type="entry name" value="Bacteriophage SPP1 head-tail adaptor protein"/>
    <property type="match status" value="1"/>
</dbReference>
<evidence type="ECO:0000313" key="1">
    <source>
        <dbReference type="EMBL" id="REI42087.1"/>
    </source>
</evidence>
<sequence>MTNELNQRVELWGMTDVENELEEVDRVEKKIKDIWCKILPKHGKISKIGSTDLEEVNLSLIIRCRKLSVKNPSIDMFFKKENQKYQVIDWIPDFKNNSFLDFSCEVTYE</sequence>
<dbReference type="EMBL" id="QUAJ01000006">
    <property type="protein sequence ID" value="REI42087.1"/>
    <property type="molecule type" value="Genomic_DNA"/>
</dbReference>
<protein>
    <submittedName>
        <fullName evidence="1">Head-tail adaptor protein</fullName>
    </submittedName>
</protein>
<organism evidence="1 2">
    <name type="scientific">Psychrilyobacter piezotolerans</name>
    <dbReference type="NCBI Taxonomy" id="2293438"/>
    <lineage>
        <taxon>Bacteria</taxon>
        <taxon>Fusobacteriati</taxon>
        <taxon>Fusobacteriota</taxon>
        <taxon>Fusobacteriia</taxon>
        <taxon>Fusobacteriales</taxon>
        <taxon>Fusobacteriaceae</taxon>
        <taxon>Psychrilyobacter</taxon>
    </lineage>
</organism>
<dbReference type="InterPro" id="IPR038666">
    <property type="entry name" value="SSP1_head-tail_sf"/>
</dbReference>
<dbReference type="Proteomes" id="UP000263486">
    <property type="component" value="Unassembled WGS sequence"/>
</dbReference>
<dbReference type="RefSeq" id="WP_114641771.1">
    <property type="nucleotide sequence ID" value="NZ_JAACIO010000007.1"/>
</dbReference>
<dbReference type="Pfam" id="PF05521">
    <property type="entry name" value="Phage_HCP"/>
    <property type="match status" value="1"/>
</dbReference>
<reference evidence="1 2" key="1">
    <citation type="submission" date="2018-08" db="EMBL/GenBank/DDBJ databases">
        <title>Draft genome sequence of Psychrilyobacter sp. strain SD5 isolated from Black Sea water.</title>
        <authorList>
            <person name="Yadav S."/>
            <person name="Villanueva L."/>
            <person name="Damste J.S.S."/>
        </authorList>
    </citation>
    <scope>NUCLEOTIDE SEQUENCE [LARGE SCALE GENOMIC DNA]</scope>
    <source>
        <strain evidence="1 2">SD5</strain>
    </source>
</reference>
<gene>
    <name evidence="1" type="ORF">DYH56_05035</name>
</gene>
<evidence type="ECO:0000313" key="2">
    <source>
        <dbReference type="Proteomes" id="UP000263486"/>
    </source>
</evidence>
<dbReference type="InterPro" id="IPR008767">
    <property type="entry name" value="Phage_SPP1_head-tail_adaptor"/>
</dbReference>
<name>A0ABX9KIP3_9FUSO</name>
<accession>A0ABX9KIP3</accession>
<comment type="caution">
    <text evidence="1">The sequence shown here is derived from an EMBL/GenBank/DDBJ whole genome shotgun (WGS) entry which is preliminary data.</text>
</comment>